<dbReference type="PROSITE" id="PS00287">
    <property type="entry name" value="CYSTATIN"/>
    <property type="match status" value="1"/>
</dbReference>
<comment type="similarity">
    <text evidence="1">Belongs to the cystatin family. Phytocystatin subfamily.</text>
</comment>
<dbReference type="SMART" id="SM00043">
    <property type="entry name" value="CY"/>
    <property type="match status" value="1"/>
</dbReference>
<evidence type="ECO:0000313" key="7">
    <source>
        <dbReference type="Proteomes" id="UP000015105"/>
    </source>
</evidence>
<dbReference type="InterPro" id="IPR046350">
    <property type="entry name" value="Cystatin_sf"/>
</dbReference>
<dbReference type="EnsemblPlants" id="AET3Gv20044100.1">
    <property type="protein sequence ID" value="AET3Gv20044100.1"/>
    <property type="gene ID" value="AET3Gv20044100"/>
</dbReference>
<dbReference type="InterPro" id="IPR027214">
    <property type="entry name" value="Cystatin"/>
</dbReference>
<dbReference type="PANTHER" id="PTHR47116">
    <property type="entry name" value="PHLOEM FILAMENT PROTEIN"/>
    <property type="match status" value="1"/>
</dbReference>
<reference evidence="6" key="3">
    <citation type="journal article" date="2017" name="Nature">
        <title>Genome sequence of the progenitor of the wheat D genome Aegilops tauschii.</title>
        <authorList>
            <person name="Luo M.C."/>
            <person name="Gu Y.Q."/>
            <person name="Puiu D."/>
            <person name="Wang H."/>
            <person name="Twardziok S.O."/>
            <person name="Deal K.R."/>
            <person name="Huo N."/>
            <person name="Zhu T."/>
            <person name="Wang L."/>
            <person name="Wang Y."/>
            <person name="McGuire P.E."/>
            <person name="Liu S."/>
            <person name="Long H."/>
            <person name="Ramasamy R.K."/>
            <person name="Rodriguez J.C."/>
            <person name="Van S.L."/>
            <person name="Yuan L."/>
            <person name="Wang Z."/>
            <person name="Xia Z."/>
            <person name="Xiao L."/>
            <person name="Anderson O.D."/>
            <person name="Ouyang S."/>
            <person name="Liang Y."/>
            <person name="Zimin A.V."/>
            <person name="Pertea G."/>
            <person name="Qi P."/>
            <person name="Bennetzen J.L."/>
            <person name="Dai X."/>
            <person name="Dawson M.W."/>
            <person name="Muller H.G."/>
            <person name="Kugler K."/>
            <person name="Rivarola-Duarte L."/>
            <person name="Spannagl M."/>
            <person name="Mayer K.F.X."/>
            <person name="Lu F.H."/>
            <person name="Bevan M.W."/>
            <person name="Leroy P."/>
            <person name="Li P."/>
            <person name="You F.M."/>
            <person name="Sun Q."/>
            <person name="Liu Z."/>
            <person name="Lyons E."/>
            <person name="Wicker T."/>
            <person name="Salzberg S.L."/>
            <person name="Devos K.M."/>
            <person name="Dvorak J."/>
        </authorList>
    </citation>
    <scope>NUCLEOTIDE SEQUENCE [LARGE SCALE GENOMIC DNA]</scope>
    <source>
        <strain evidence="6">cv. AL8/78</strain>
    </source>
</reference>
<evidence type="ECO:0000259" key="5">
    <source>
        <dbReference type="SMART" id="SM00043"/>
    </source>
</evidence>
<reference evidence="6" key="5">
    <citation type="journal article" date="2021" name="G3 (Bethesda)">
        <title>Aegilops tauschii genome assembly Aet v5.0 features greater sequence contiguity and improved annotation.</title>
        <authorList>
            <person name="Wang L."/>
            <person name="Zhu T."/>
            <person name="Rodriguez J.C."/>
            <person name="Deal K.R."/>
            <person name="Dubcovsky J."/>
            <person name="McGuire P.E."/>
            <person name="Lux T."/>
            <person name="Spannagl M."/>
            <person name="Mayer K.F.X."/>
            <person name="Baldrich P."/>
            <person name="Meyers B.C."/>
            <person name="Huo N."/>
            <person name="Gu Y.Q."/>
            <person name="Zhou H."/>
            <person name="Devos K.M."/>
            <person name="Bennetzen J.L."/>
            <person name="Unver T."/>
            <person name="Budak H."/>
            <person name="Gulick P.J."/>
            <person name="Galiba G."/>
            <person name="Kalapos B."/>
            <person name="Nelson D.R."/>
            <person name="Li P."/>
            <person name="You F.M."/>
            <person name="Luo M.C."/>
            <person name="Dvorak J."/>
        </authorList>
    </citation>
    <scope>NUCLEOTIDE SEQUENCE [LARGE SCALE GENOMIC DNA]</scope>
    <source>
        <strain evidence="6">cv. AL8/78</strain>
    </source>
</reference>
<dbReference type="GO" id="GO:0006952">
    <property type="term" value="P:defense response"/>
    <property type="evidence" value="ECO:0007669"/>
    <property type="project" value="UniProtKB-KW"/>
</dbReference>
<protein>
    <recommendedName>
        <fullName evidence="5">Cystatin domain-containing protein</fullName>
    </recommendedName>
</protein>
<sequence length="137" mass="14565">HSSQLPTPKSENQKQENSAMARPLFLLALLATALAATSTLGRRGGLLGGWSPVPDVNDAHVQELGGWAVAQHASLANDGLLFRRVTRGEQQVVSGMNYRLLVVAADGSGKSVIYLAQIYEHWSGTRKLTSFKPAAGG</sequence>
<reference evidence="7" key="1">
    <citation type="journal article" date="2014" name="Science">
        <title>Ancient hybridizations among the ancestral genomes of bread wheat.</title>
        <authorList>
            <consortium name="International Wheat Genome Sequencing Consortium,"/>
            <person name="Marcussen T."/>
            <person name="Sandve S.R."/>
            <person name="Heier L."/>
            <person name="Spannagl M."/>
            <person name="Pfeifer M."/>
            <person name="Jakobsen K.S."/>
            <person name="Wulff B.B."/>
            <person name="Steuernagel B."/>
            <person name="Mayer K.F."/>
            <person name="Olsen O.A."/>
        </authorList>
    </citation>
    <scope>NUCLEOTIDE SEQUENCE [LARGE SCALE GENOMIC DNA]</scope>
    <source>
        <strain evidence="7">cv. AL8/78</strain>
    </source>
</reference>
<reference evidence="7" key="2">
    <citation type="journal article" date="2017" name="Nat. Plants">
        <title>The Aegilops tauschii genome reveals multiple impacts of transposons.</title>
        <authorList>
            <person name="Zhao G."/>
            <person name="Zou C."/>
            <person name="Li K."/>
            <person name="Wang K."/>
            <person name="Li T."/>
            <person name="Gao L."/>
            <person name="Zhang X."/>
            <person name="Wang H."/>
            <person name="Yang Z."/>
            <person name="Liu X."/>
            <person name="Jiang W."/>
            <person name="Mao L."/>
            <person name="Kong X."/>
            <person name="Jiao Y."/>
            <person name="Jia J."/>
        </authorList>
    </citation>
    <scope>NUCLEOTIDE SEQUENCE [LARGE SCALE GENOMIC DNA]</scope>
    <source>
        <strain evidence="7">cv. AL8/78</strain>
    </source>
</reference>
<name>A0A453DR04_AEGTS</name>
<dbReference type="SUPFAM" id="SSF54403">
    <property type="entry name" value="Cystatin/monellin"/>
    <property type="match status" value="1"/>
</dbReference>
<dbReference type="CDD" id="cd00042">
    <property type="entry name" value="CY"/>
    <property type="match status" value="1"/>
</dbReference>
<dbReference type="Gene3D" id="3.10.450.10">
    <property type="match status" value="1"/>
</dbReference>
<dbReference type="Pfam" id="PF16845">
    <property type="entry name" value="SQAPI"/>
    <property type="match status" value="1"/>
</dbReference>
<keyword evidence="3" id="KW-0789">Thiol protease inhibitor</keyword>
<evidence type="ECO:0000256" key="3">
    <source>
        <dbReference type="ARBA" id="ARBA00022704"/>
    </source>
</evidence>
<keyword evidence="2" id="KW-0646">Protease inhibitor</keyword>
<dbReference type="InterPro" id="IPR000010">
    <property type="entry name" value="Cystatin_dom"/>
</dbReference>
<proteinExistence type="inferred from homology"/>
<keyword evidence="4" id="KW-0611">Plant defense</keyword>
<dbReference type="Gramene" id="AET3Gv20044100.1">
    <property type="protein sequence ID" value="AET3Gv20044100.1"/>
    <property type="gene ID" value="AET3Gv20044100"/>
</dbReference>
<evidence type="ECO:0000256" key="1">
    <source>
        <dbReference type="ARBA" id="ARBA00007233"/>
    </source>
</evidence>
<accession>A0A453DR04</accession>
<feature type="domain" description="Cystatin" evidence="5">
    <location>
        <begin position="45"/>
        <end position="134"/>
    </location>
</feature>
<reference evidence="6" key="4">
    <citation type="submission" date="2019-03" db="UniProtKB">
        <authorList>
            <consortium name="EnsemblPlants"/>
        </authorList>
    </citation>
    <scope>IDENTIFICATION</scope>
</reference>
<dbReference type="STRING" id="200361.A0A453DR04"/>
<dbReference type="AlphaFoldDB" id="A0A453DR04"/>
<evidence type="ECO:0000256" key="4">
    <source>
        <dbReference type="ARBA" id="ARBA00022821"/>
    </source>
</evidence>
<dbReference type="InterPro" id="IPR018073">
    <property type="entry name" value="Prot_inh_cystat_CS"/>
</dbReference>
<organism evidence="6 7">
    <name type="scientific">Aegilops tauschii subsp. strangulata</name>
    <name type="common">Goatgrass</name>
    <dbReference type="NCBI Taxonomy" id="200361"/>
    <lineage>
        <taxon>Eukaryota</taxon>
        <taxon>Viridiplantae</taxon>
        <taxon>Streptophyta</taxon>
        <taxon>Embryophyta</taxon>
        <taxon>Tracheophyta</taxon>
        <taxon>Spermatophyta</taxon>
        <taxon>Magnoliopsida</taxon>
        <taxon>Liliopsida</taxon>
        <taxon>Poales</taxon>
        <taxon>Poaceae</taxon>
        <taxon>BOP clade</taxon>
        <taxon>Pooideae</taxon>
        <taxon>Triticodae</taxon>
        <taxon>Triticeae</taxon>
        <taxon>Triticinae</taxon>
        <taxon>Aegilops</taxon>
    </lineage>
</organism>
<evidence type="ECO:0000256" key="2">
    <source>
        <dbReference type="ARBA" id="ARBA00022690"/>
    </source>
</evidence>
<keyword evidence="7" id="KW-1185">Reference proteome</keyword>
<dbReference type="Proteomes" id="UP000015105">
    <property type="component" value="Chromosome 3D"/>
</dbReference>
<dbReference type="GO" id="GO:0004869">
    <property type="term" value="F:cysteine-type endopeptidase inhibitor activity"/>
    <property type="evidence" value="ECO:0007669"/>
    <property type="project" value="UniProtKB-KW"/>
</dbReference>
<evidence type="ECO:0000313" key="6">
    <source>
        <dbReference type="EnsemblPlants" id="AET3Gv20044100.1"/>
    </source>
</evidence>